<dbReference type="STRING" id="709881.SAMN04489832_4971"/>
<evidence type="ECO:0000313" key="2">
    <source>
        <dbReference type="Proteomes" id="UP000185124"/>
    </source>
</evidence>
<accession>A0A1N6A5A1</accession>
<evidence type="ECO:0000313" key="1">
    <source>
        <dbReference type="EMBL" id="SIN29238.1"/>
    </source>
</evidence>
<dbReference type="AlphaFoldDB" id="A0A1N6A5A1"/>
<keyword evidence="2" id="KW-1185">Reference proteome</keyword>
<sequence>MWWYPHSGVLLLGDCFYPPPYHLRQPGDTYDAALIRSLLDESTFGRLDWYVDSHSHPRTPQQTPALLSTLPH</sequence>
<protein>
    <recommendedName>
        <fullName evidence="3">Metallo-beta-lactamase superfamily protein</fullName>
    </recommendedName>
</protein>
<proteinExistence type="predicted"/>
<evidence type="ECO:0008006" key="3">
    <source>
        <dbReference type="Google" id="ProtNLM"/>
    </source>
</evidence>
<organism evidence="1 2">
    <name type="scientific">Micromonospora cremea</name>
    <dbReference type="NCBI Taxonomy" id="709881"/>
    <lineage>
        <taxon>Bacteria</taxon>
        <taxon>Bacillati</taxon>
        <taxon>Actinomycetota</taxon>
        <taxon>Actinomycetes</taxon>
        <taxon>Micromonosporales</taxon>
        <taxon>Micromonosporaceae</taxon>
        <taxon>Micromonospora</taxon>
    </lineage>
</organism>
<name>A0A1N6A5A1_9ACTN</name>
<dbReference type="RefSeq" id="WP_074315890.1">
    <property type="nucleotide sequence ID" value="NZ_FSQT01000002.1"/>
</dbReference>
<dbReference type="EMBL" id="FSQT01000002">
    <property type="protein sequence ID" value="SIN29238.1"/>
    <property type="molecule type" value="Genomic_DNA"/>
</dbReference>
<reference evidence="2" key="1">
    <citation type="submission" date="2016-12" db="EMBL/GenBank/DDBJ databases">
        <authorList>
            <person name="Varghese N."/>
            <person name="Submissions S."/>
        </authorList>
    </citation>
    <scope>NUCLEOTIDE SEQUENCE [LARGE SCALE GENOMIC DNA]</scope>
    <source>
        <strain evidence="2">DSM 45599</strain>
    </source>
</reference>
<gene>
    <name evidence="1" type="ORF">SAMN04489832_4971</name>
</gene>
<dbReference type="Proteomes" id="UP000185124">
    <property type="component" value="Unassembled WGS sequence"/>
</dbReference>